<dbReference type="PANTHER" id="PTHR35038:SF8">
    <property type="entry name" value="C-TYPE POLYHEME CYTOCHROME OMCC"/>
    <property type="match status" value="1"/>
</dbReference>
<accession>A0A1G8TP96</accession>
<dbReference type="Gene3D" id="3.90.10.10">
    <property type="entry name" value="Cytochrome C3"/>
    <property type="match status" value="1"/>
</dbReference>
<evidence type="ECO:0000313" key="3">
    <source>
        <dbReference type="EMBL" id="SDJ43358.1"/>
    </source>
</evidence>
<sequence>MMKRTAIISIVVTTLLGCNSDDNNTVIKPENRAPIAVPDTASVNIGEEVRIDVLNNDSDPDGDDLSITKADGFTIDGDQLIYQAGSDQLPGEKILVYTISDGKLDASSSVTITLTSKPDSGNLPSNRGDYAGSEACSTCHRGIYDEWKDTRHATVMRKLYTEDNHGIDAPWGTETEPKVFYANGHKYTSFMKGEEYWVTIHDPKDSSKDITTRVDVVGYRTQTNFFTYDQESNSLILLPFVYWTDEDYEQWTNWVEWLWYDDEGNLFPEDELNAHIEFGSYENVCAECHLTGFEIESFKENEFAGMVVDKSNIWETEFATGCENCHGPGASHTQSMSKEDIVNPKDLEGDNKGTECSHCHQSGHPAGYENKLFAEIPYKFNAEDSLSKGQHFNVGDNLFDFYEFNIRDKWPGTDYFKQSKTHPMELAGSKHGQSGMTCTSCHDAHSQKLKHKGDAQCTACHSDKASANHKMMIHDVVGANCVDCHMTWSHRSRDRSRRYDIRAHHFEVIQPQQSLAQYDYINQFTKDDADPENKLTQSWEKVINKGTCYDSWKYPPNTKECTDFDVMPNACSSCHKDEFPAPGKFDDIERNKLLKGQERYQRFLDNSK</sequence>
<evidence type="ECO:0000259" key="2">
    <source>
        <dbReference type="Pfam" id="PF13435"/>
    </source>
</evidence>
<keyword evidence="1" id="KW-0732">Signal</keyword>
<name>A0A1G8TP96_9GAMM</name>
<dbReference type="InterPro" id="IPR051829">
    <property type="entry name" value="Multiheme_Cytochr_ET"/>
</dbReference>
<reference evidence="4" key="1">
    <citation type="submission" date="2016-10" db="EMBL/GenBank/DDBJ databases">
        <authorList>
            <person name="Varghese N."/>
            <person name="Submissions S."/>
        </authorList>
    </citation>
    <scope>NUCLEOTIDE SEQUENCE [LARGE SCALE GENOMIC DNA]</scope>
    <source>
        <strain evidence="4">DSM 23317</strain>
    </source>
</reference>
<protein>
    <recommendedName>
        <fullName evidence="2">Cytochrome c-552/4 domain-containing protein</fullName>
    </recommendedName>
</protein>
<evidence type="ECO:0000256" key="1">
    <source>
        <dbReference type="ARBA" id="ARBA00022729"/>
    </source>
</evidence>
<dbReference type="OrthoDB" id="9814800at2"/>
<dbReference type="PANTHER" id="PTHR35038">
    <property type="entry name" value="DISSIMILATORY SULFITE REDUCTASE SIRA"/>
    <property type="match status" value="1"/>
</dbReference>
<proteinExistence type="predicted"/>
<gene>
    <name evidence="3" type="ORF">SAMN04488540_10844</name>
</gene>
<dbReference type="SUPFAM" id="SSF48695">
    <property type="entry name" value="Multiheme cytochromes"/>
    <property type="match status" value="1"/>
</dbReference>
<keyword evidence="4" id="KW-1185">Reference proteome</keyword>
<feature type="domain" description="Cytochrome c-552/4" evidence="2">
    <location>
        <begin position="135"/>
        <end position="164"/>
    </location>
</feature>
<dbReference type="AlphaFoldDB" id="A0A1G8TP96"/>
<dbReference type="Proteomes" id="UP000199527">
    <property type="component" value="Unassembled WGS sequence"/>
</dbReference>
<dbReference type="InterPro" id="IPR036280">
    <property type="entry name" value="Multihaem_cyt_sf"/>
</dbReference>
<dbReference type="Pfam" id="PF17963">
    <property type="entry name" value="Big_9"/>
    <property type="match status" value="1"/>
</dbReference>
<organism evidence="3 4">
    <name type="scientific">Ferrimonas sediminum</name>
    <dbReference type="NCBI Taxonomy" id="718193"/>
    <lineage>
        <taxon>Bacteria</taxon>
        <taxon>Pseudomonadati</taxon>
        <taxon>Pseudomonadota</taxon>
        <taxon>Gammaproteobacteria</taxon>
        <taxon>Alteromonadales</taxon>
        <taxon>Ferrimonadaceae</taxon>
        <taxon>Ferrimonas</taxon>
    </lineage>
</organism>
<dbReference type="Gene3D" id="1.10.1130.10">
    <property type="entry name" value="Flavocytochrome C3, Chain A"/>
    <property type="match status" value="2"/>
</dbReference>
<dbReference type="EMBL" id="FNEM01000008">
    <property type="protein sequence ID" value="SDJ43358.1"/>
    <property type="molecule type" value="Genomic_DNA"/>
</dbReference>
<dbReference type="RefSeq" id="WP_090365287.1">
    <property type="nucleotide sequence ID" value="NZ_FNEM01000008.1"/>
</dbReference>
<dbReference type="InterPro" id="IPR023155">
    <property type="entry name" value="Cyt_c-552/4"/>
</dbReference>
<dbReference type="Pfam" id="PF13435">
    <property type="entry name" value="Cytochrome_C554"/>
    <property type="match status" value="1"/>
</dbReference>
<evidence type="ECO:0000313" key="4">
    <source>
        <dbReference type="Proteomes" id="UP000199527"/>
    </source>
</evidence>
<dbReference type="PROSITE" id="PS51257">
    <property type="entry name" value="PROKAR_LIPOPROTEIN"/>
    <property type="match status" value="1"/>
</dbReference>